<feature type="transmembrane region" description="Helical" evidence="7">
    <location>
        <begin position="114"/>
        <end position="135"/>
    </location>
</feature>
<keyword evidence="4 7" id="KW-0812">Transmembrane</keyword>
<keyword evidence="5 7" id="KW-1133">Transmembrane helix</keyword>
<dbReference type="PANTHER" id="PTHR12677">
    <property type="entry name" value="GOLGI APPARATUS MEMBRANE PROTEIN TVP38-RELATED"/>
    <property type="match status" value="1"/>
</dbReference>
<dbReference type="RefSeq" id="WP_311344411.1">
    <property type="nucleotide sequence ID" value="NZ_JAVREI010000002.1"/>
</dbReference>
<keyword evidence="6 7" id="KW-0472">Membrane</keyword>
<evidence type="ECO:0000256" key="3">
    <source>
        <dbReference type="ARBA" id="ARBA00022475"/>
    </source>
</evidence>
<protein>
    <recommendedName>
        <fullName evidence="7">TVP38/TMEM64 family membrane protein</fullName>
    </recommendedName>
</protein>
<proteinExistence type="inferred from homology"/>
<sequence>MAVLLIGTAVAVSVQLPNVEGMRAWLAEGGWVRWAMVVLGVAVALLTPISRTALSVLVGAVAGFPAGLAVAMGGGMLGGLAGFVLSRWLGRDAVVRLAGARLARLDRVMSQRGFVSVLVARAMPVAPFVFVSYAAGLSGVRLVPYLLGTAVGLVPWSVLYVGVGASVASIDSWTHLVPPILTVSAVLSVAVLAGDVWRRKRRRGNQPSTVPGSTIAPPRLTQRRTSGVQEEHGLLTADRREI</sequence>
<evidence type="ECO:0000256" key="4">
    <source>
        <dbReference type="ARBA" id="ARBA00022692"/>
    </source>
</evidence>
<feature type="compositionally biased region" description="Basic and acidic residues" evidence="8">
    <location>
        <begin position="229"/>
        <end position="242"/>
    </location>
</feature>
<feature type="transmembrane region" description="Helical" evidence="7">
    <location>
        <begin position="142"/>
        <end position="170"/>
    </location>
</feature>
<comment type="subcellular location">
    <subcellularLocation>
        <location evidence="1 7">Cell membrane</location>
        <topology evidence="1 7">Multi-pass membrane protein</topology>
    </subcellularLocation>
</comment>
<evidence type="ECO:0000256" key="6">
    <source>
        <dbReference type="ARBA" id="ARBA00023136"/>
    </source>
</evidence>
<comment type="caution">
    <text evidence="10">The sequence shown here is derived from an EMBL/GenBank/DDBJ whole genome shotgun (WGS) entry which is preliminary data.</text>
</comment>
<evidence type="ECO:0000256" key="5">
    <source>
        <dbReference type="ARBA" id="ARBA00022989"/>
    </source>
</evidence>
<evidence type="ECO:0000256" key="1">
    <source>
        <dbReference type="ARBA" id="ARBA00004651"/>
    </source>
</evidence>
<dbReference type="Pfam" id="PF09335">
    <property type="entry name" value="VTT_dom"/>
    <property type="match status" value="1"/>
</dbReference>
<evidence type="ECO:0000313" key="11">
    <source>
        <dbReference type="Proteomes" id="UP001183222"/>
    </source>
</evidence>
<comment type="similarity">
    <text evidence="2 7">Belongs to the TVP38/TMEM64 family.</text>
</comment>
<reference evidence="11" key="1">
    <citation type="submission" date="2023-07" db="EMBL/GenBank/DDBJ databases">
        <title>30 novel species of actinomycetes from the DSMZ collection.</title>
        <authorList>
            <person name="Nouioui I."/>
        </authorList>
    </citation>
    <scope>NUCLEOTIDE SEQUENCE [LARGE SCALE GENOMIC DNA]</scope>
    <source>
        <strain evidence="11">DSM 46792</strain>
    </source>
</reference>
<feature type="transmembrane region" description="Helical" evidence="7">
    <location>
        <begin position="31"/>
        <end position="49"/>
    </location>
</feature>
<evidence type="ECO:0000256" key="8">
    <source>
        <dbReference type="SAM" id="MobiDB-lite"/>
    </source>
</evidence>
<dbReference type="Proteomes" id="UP001183222">
    <property type="component" value="Unassembled WGS sequence"/>
</dbReference>
<dbReference type="PANTHER" id="PTHR12677:SF59">
    <property type="entry name" value="GOLGI APPARATUS MEMBRANE PROTEIN TVP38-RELATED"/>
    <property type="match status" value="1"/>
</dbReference>
<feature type="transmembrane region" description="Helical" evidence="7">
    <location>
        <begin position="176"/>
        <end position="197"/>
    </location>
</feature>
<feature type="domain" description="VTT" evidence="9">
    <location>
        <begin position="51"/>
        <end position="165"/>
    </location>
</feature>
<dbReference type="InterPro" id="IPR015414">
    <property type="entry name" value="TMEM64"/>
</dbReference>
<accession>A0ABU2K617</accession>
<name>A0ABU2K617_9ACTN</name>
<organism evidence="10 11">
    <name type="scientific">Blastococcus goldschmidtiae</name>
    <dbReference type="NCBI Taxonomy" id="3075546"/>
    <lineage>
        <taxon>Bacteria</taxon>
        <taxon>Bacillati</taxon>
        <taxon>Actinomycetota</taxon>
        <taxon>Actinomycetes</taxon>
        <taxon>Geodermatophilales</taxon>
        <taxon>Geodermatophilaceae</taxon>
        <taxon>Blastococcus</taxon>
    </lineage>
</organism>
<evidence type="ECO:0000313" key="10">
    <source>
        <dbReference type="EMBL" id="MDT0275598.1"/>
    </source>
</evidence>
<feature type="region of interest" description="Disordered" evidence="8">
    <location>
        <begin position="202"/>
        <end position="242"/>
    </location>
</feature>
<feature type="transmembrane region" description="Helical" evidence="7">
    <location>
        <begin position="56"/>
        <end position="85"/>
    </location>
</feature>
<dbReference type="InterPro" id="IPR032816">
    <property type="entry name" value="VTT_dom"/>
</dbReference>
<gene>
    <name evidence="10" type="ORF">RM425_06740</name>
</gene>
<evidence type="ECO:0000256" key="7">
    <source>
        <dbReference type="RuleBase" id="RU366058"/>
    </source>
</evidence>
<keyword evidence="11" id="KW-1185">Reference proteome</keyword>
<evidence type="ECO:0000256" key="2">
    <source>
        <dbReference type="ARBA" id="ARBA00008640"/>
    </source>
</evidence>
<evidence type="ECO:0000259" key="9">
    <source>
        <dbReference type="Pfam" id="PF09335"/>
    </source>
</evidence>
<keyword evidence="3 7" id="KW-1003">Cell membrane</keyword>
<dbReference type="EMBL" id="JAVREI010000002">
    <property type="protein sequence ID" value="MDT0275598.1"/>
    <property type="molecule type" value="Genomic_DNA"/>
</dbReference>